<reference evidence="16" key="1">
    <citation type="submission" date="2016-10" db="EMBL/GenBank/DDBJ databases">
        <authorList>
            <person name="Varghese N."/>
            <person name="Submissions S."/>
        </authorList>
    </citation>
    <scope>NUCLEOTIDE SEQUENCE [LARGE SCALE GENOMIC DNA]</scope>
    <source>
        <strain evidence="16">SLH 33</strain>
    </source>
</reference>
<keyword evidence="11" id="KW-0131">Cell cycle</keyword>
<feature type="domain" description="PAS" evidence="13">
    <location>
        <begin position="342"/>
        <end position="412"/>
    </location>
</feature>
<keyword evidence="4" id="KW-0597">Phosphoprotein</keyword>
<dbReference type="SUPFAM" id="SSF47384">
    <property type="entry name" value="Homodimeric domain of signal transducing histidine kinase"/>
    <property type="match status" value="1"/>
</dbReference>
<evidence type="ECO:0000256" key="8">
    <source>
        <dbReference type="ARBA" id="ARBA00022840"/>
    </source>
</evidence>
<keyword evidence="7" id="KW-0418">Kinase</keyword>
<feature type="domain" description="PAC" evidence="14">
    <location>
        <begin position="289"/>
        <end position="341"/>
    </location>
</feature>
<dbReference type="PROSITE" id="PS50112">
    <property type="entry name" value="PAS"/>
    <property type="match status" value="1"/>
</dbReference>
<dbReference type="PROSITE" id="PS50109">
    <property type="entry name" value="HIS_KIN"/>
    <property type="match status" value="1"/>
</dbReference>
<name>A0A1I0BXN7_9EURY</name>
<dbReference type="InterPro" id="IPR005467">
    <property type="entry name" value="His_kinase_dom"/>
</dbReference>
<dbReference type="FunFam" id="3.30.565.10:FF:000010">
    <property type="entry name" value="Sensor histidine kinase RcsC"/>
    <property type="match status" value="1"/>
</dbReference>
<evidence type="ECO:0000259" key="13">
    <source>
        <dbReference type="PROSITE" id="PS50112"/>
    </source>
</evidence>
<evidence type="ECO:0000256" key="7">
    <source>
        <dbReference type="ARBA" id="ARBA00022777"/>
    </source>
</evidence>
<comment type="catalytic activity">
    <reaction evidence="1">
        <text>ATP + protein L-histidine = ADP + protein N-phospho-L-histidine.</text>
        <dbReference type="EC" id="2.7.13.3"/>
    </reaction>
</comment>
<evidence type="ECO:0000313" key="16">
    <source>
        <dbReference type="Proteomes" id="UP000243338"/>
    </source>
</evidence>
<keyword evidence="16" id="KW-1185">Reference proteome</keyword>
<dbReference type="FunFam" id="1.10.287.130:FF:000038">
    <property type="entry name" value="Sensory transduction histidine kinase"/>
    <property type="match status" value="1"/>
</dbReference>
<evidence type="ECO:0000259" key="12">
    <source>
        <dbReference type="PROSITE" id="PS50109"/>
    </source>
</evidence>
<dbReference type="InterPro" id="IPR003661">
    <property type="entry name" value="HisK_dim/P_dom"/>
</dbReference>
<dbReference type="SMART" id="SM00388">
    <property type="entry name" value="HisKA"/>
    <property type="match status" value="1"/>
</dbReference>
<dbReference type="Gene3D" id="3.30.450.20">
    <property type="entry name" value="PAS domain"/>
    <property type="match status" value="2"/>
</dbReference>
<dbReference type="InterPro" id="IPR013655">
    <property type="entry name" value="PAS_fold_3"/>
</dbReference>
<dbReference type="Pfam" id="PF08447">
    <property type="entry name" value="PAS_3"/>
    <property type="match status" value="1"/>
</dbReference>
<dbReference type="GO" id="GO:0005524">
    <property type="term" value="F:ATP binding"/>
    <property type="evidence" value="ECO:0007669"/>
    <property type="project" value="UniProtKB-KW"/>
</dbReference>
<evidence type="ECO:0000313" key="15">
    <source>
        <dbReference type="EMBL" id="SET11756.1"/>
    </source>
</evidence>
<dbReference type="SMART" id="SM00387">
    <property type="entry name" value="HATPase_c"/>
    <property type="match status" value="1"/>
</dbReference>
<dbReference type="PRINTS" id="PR00344">
    <property type="entry name" value="BCTRLSENSOR"/>
</dbReference>
<dbReference type="PANTHER" id="PTHR43047:SF72">
    <property type="entry name" value="OSMOSENSING HISTIDINE PROTEIN KINASE SLN1"/>
    <property type="match status" value="1"/>
</dbReference>
<dbReference type="SMART" id="SM00086">
    <property type="entry name" value="PAC"/>
    <property type="match status" value="2"/>
</dbReference>
<dbReference type="InterPro" id="IPR036097">
    <property type="entry name" value="HisK_dim/P_sf"/>
</dbReference>
<dbReference type="InterPro" id="IPR004358">
    <property type="entry name" value="Sig_transdc_His_kin-like_C"/>
</dbReference>
<proteinExistence type="predicted"/>
<evidence type="ECO:0000256" key="1">
    <source>
        <dbReference type="ARBA" id="ARBA00000085"/>
    </source>
</evidence>
<dbReference type="GO" id="GO:0005886">
    <property type="term" value="C:plasma membrane"/>
    <property type="evidence" value="ECO:0007669"/>
    <property type="project" value="TreeGrafter"/>
</dbReference>
<dbReference type="PANTHER" id="PTHR43047">
    <property type="entry name" value="TWO-COMPONENT HISTIDINE PROTEIN KINASE"/>
    <property type="match status" value="1"/>
</dbReference>
<keyword evidence="9" id="KW-0902">Two-component regulatory system</keyword>
<dbReference type="OrthoDB" id="8127at2157"/>
<dbReference type="CDD" id="cd16922">
    <property type="entry name" value="HATPase_EvgS-ArcB-TorS-like"/>
    <property type="match status" value="1"/>
</dbReference>
<dbReference type="CDD" id="cd00082">
    <property type="entry name" value="HisKA"/>
    <property type="match status" value="1"/>
</dbReference>
<keyword evidence="10" id="KW-0472">Membrane</keyword>
<dbReference type="EC" id="2.7.13.3" evidence="3"/>
<dbReference type="SUPFAM" id="SSF55785">
    <property type="entry name" value="PYP-like sensor domain (PAS domain)"/>
    <property type="match status" value="2"/>
</dbReference>
<dbReference type="RefSeq" id="WP_167879339.1">
    <property type="nucleotide sequence ID" value="NZ_CAAGSJ010000011.1"/>
</dbReference>
<dbReference type="PROSITE" id="PS50113">
    <property type="entry name" value="PAC"/>
    <property type="match status" value="1"/>
</dbReference>
<protein>
    <recommendedName>
        <fullName evidence="3">histidine kinase</fullName>
        <ecNumber evidence="3">2.7.13.3</ecNumber>
    </recommendedName>
</protein>
<dbReference type="CDD" id="cd00130">
    <property type="entry name" value="PAS"/>
    <property type="match status" value="2"/>
</dbReference>
<dbReference type="InterPro" id="IPR036890">
    <property type="entry name" value="HATPase_C_sf"/>
</dbReference>
<dbReference type="InterPro" id="IPR000014">
    <property type="entry name" value="PAS"/>
</dbReference>
<dbReference type="InterPro" id="IPR001610">
    <property type="entry name" value="PAC"/>
</dbReference>
<keyword evidence="6" id="KW-0547">Nucleotide-binding</keyword>
<dbReference type="SMART" id="SM00091">
    <property type="entry name" value="PAS"/>
    <property type="match status" value="2"/>
</dbReference>
<gene>
    <name evidence="15" type="ORF">SAMN04488587_0026</name>
</gene>
<dbReference type="Pfam" id="PF02518">
    <property type="entry name" value="HATPase_c"/>
    <property type="match status" value="1"/>
</dbReference>
<evidence type="ECO:0000256" key="2">
    <source>
        <dbReference type="ARBA" id="ARBA00004370"/>
    </source>
</evidence>
<dbReference type="Gene3D" id="3.30.565.10">
    <property type="entry name" value="Histidine kinase-like ATPase, C-terminal domain"/>
    <property type="match status" value="1"/>
</dbReference>
<evidence type="ECO:0000256" key="9">
    <source>
        <dbReference type="ARBA" id="ARBA00023012"/>
    </source>
</evidence>
<dbReference type="Proteomes" id="UP000243338">
    <property type="component" value="Unassembled WGS sequence"/>
</dbReference>
<sequence>MQEYSQKMNLPISDVPHGENITLVYRNGDKVINFVSSFLRSGFKHNDLCVWITPGVKNNEDPDAFFKEKTIFVNEKSFSSNFDLVLVDLELLSDAEAFCKAILEFIEKKHKSAIKCGFNGLRVNIDLISDEGQMLPFLRQCRKSIISATSDIELTTLFTCPLESFSSSDVFELMDDRENTIMKKNGMWISLIDLLSSKYRKHLRFSPELMKKEKELKSIYRNSPVVAFLRNSGNGFPVEFVSENISQFGYSAEDLMSHKVLYEDLIHPWDIDDYFMGLSECIKKGSTEFTKEYRILDREANTHWVSETSLIEMNRSGKPTRFQGIIVDITERKLAEEALKRSEHKFKALFDNSNDPVFLYDLDGNIFEANSRACECLDYSREVLLQKNIKETYSLECAANFSKRVEEVCRMGNCIFEMVILRKDGFEIPWEMSAQLMEYDGKPAILSISRDISEHKNIEQVLLDAKNEAEAANILKSEFLANMSHELRTPLNSIIGFSDILLDSEAGPLADRQMKYVSNISKSGKHLLTLINDILDLSKIEAGKMELQHEKFLFRDVLNDVEAVVSPLAENKNLCLSTSIGADDICINADRLKLTQVLFNLVSNAIKFTPEGGSVMIRTENNADTLVIKVEDTGIGIPESAQCDLFKPFTQVESSSNRQFGGTGLGLSLAKKLIKLHGGEIWVESEPGSGSVFGFSVPLSPEIS</sequence>
<feature type="domain" description="Histidine kinase" evidence="12">
    <location>
        <begin position="482"/>
        <end position="701"/>
    </location>
</feature>
<evidence type="ECO:0000256" key="10">
    <source>
        <dbReference type="ARBA" id="ARBA00023136"/>
    </source>
</evidence>
<dbReference type="Pfam" id="PF13426">
    <property type="entry name" value="PAS_9"/>
    <property type="match status" value="1"/>
</dbReference>
<keyword evidence="8" id="KW-0067">ATP-binding</keyword>
<dbReference type="Pfam" id="PF00512">
    <property type="entry name" value="HisKA"/>
    <property type="match status" value="1"/>
</dbReference>
<dbReference type="EMBL" id="FOHQ01000010">
    <property type="protein sequence ID" value="SET11756.1"/>
    <property type="molecule type" value="Genomic_DNA"/>
</dbReference>
<evidence type="ECO:0000259" key="14">
    <source>
        <dbReference type="PROSITE" id="PS50113"/>
    </source>
</evidence>
<dbReference type="AlphaFoldDB" id="A0A1I0BXN7"/>
<dbReference type="SUPFAM" id="SSF55874">
    <property type="entry name" value="ATPase domain of HSP90 chaperone/DNA topoisomerase II/histidine kinase"/>
    <property type="match status" value="1"/>
</dbReference>
<dbReference type="NCBIfam" id="TIGR00229">
    <property type="entry name" value="sensory_box"/>
    <property type="match status" value="2"/>
</dbReference>
<keyword evidence="5" id="KW-0808">Transferase</keyword>
<dbReference type="STRING" id="1353158.SAMN04488587_0026"/>
<dbReference type="GO" id="GO:0000155">
    <property type="term" value="F:phosphorelay sensor kinase activity"/>
    <property type="evidence" value="ECO:0007669"/>
    <property type="project" value="InterPro"/>
</dbReference>
<dbReference type="InterPro" id="IPR003594">
    <property type="entry name" value="HATPase_dom"/>
</dbReference>
<organism evidence="15 16">
    <name type="scientific">Methanococcoides vulcani</name>
    <dbReference type="NCBI Taxonomy" id="1353158"/>
    <lineage>
        <taxon>Archaea</taxon>
        <taxon>Methanobacteriati</taxon>
        <taxon>Methanobacteriota</taxon>
        <taxon>Stenosarchaea group</taxon>
        <taxon>Methanomicrobia</taxon>
        <taxon>Methanosarcinales</taxon>
        <taxon>Methanosarcinaceae</taxon>
        <taxon>Methanococcoides</taxon>
    </lineage>
</organism>
<dbReference type="Gene3D" id="1.10.287.130">
    <property type="match status" value="1"/>
</dbReference>
<evidence type="ECO:0000256" key="5">
    <source>
        <dbReference type="ARBA" id="ARBA00022679"/>
    </source>
</evidence>
<evidence type="ECO:0000256" key="4">
    <source>
        <dbReference type="ARBA" id="ARBA00022553"/>
    </source>
</evidence>
<comment type="subcellular location">
    <subcellularLocation>
        <location evidence="2">Membrane</location>
    </subcellularLocation>
</comment>
<dbReference type="InterPro" id="IPR035965">
    <property type="entry name" value="PAS-like_dom_sf"/>
</dbReference>
<dbReference type="GO" id="GO:0009927">
    <property type="term" value="F:histidine phosphotransfer kinase activity"/>
    <property type="evidence" value="ECO:0007669"/>
    <property type="project" value="TreeGrafter"/>
</dbReference>
<evidence type="ECO:0000256" key="6">
    <source>
        <dbReference type="ARBA" id="ARBA00022741"/>
    </source>
</evidence>
<evidence type="ECO:0000256" key="11">
    <source>
        <dbReference type="ARBA" id="ARBA00023306"/>
    </source>
</evidence>
<dbReference type="InterPro" id="IPR000700">
    <property type="entry name" value="PAS-assoc_C"/>
</dbReference>
<accession>A0A1I0BXN7</accession>
<evidence type="ECO:0000256" key="3">
    <source>
        <dbReference type="ARBA" id="ARBA00012438"/>
    </source>
</evidence>